<dbReference type="GO" id="GO:0005248">
    <property type="term" value="F:voltage-gated sodium channel activity"/>
    <property type="evidence" value="ECO:0007669"/>
    <property type="project" value="TreeGrafter"/>
</dbReference>
<dbReference type="EMBL" id="BMAW01027736">
    <property type="protein sequence ID" value="GFU03648.1"/>
    <property type="molecule type" value="Genomic_DNA"/>
</dbReference>
<dbReference type="InterPro" id="IPR005821">
    <property type="entry name" value="Ion_trans_dom"/>
</dbReference>
<dbReference type="Gene3D" id="1.10.238.10">
    <property type="entry name" value="EF-hand"/>
    <property type="match status" value="1"/>
</dbReference>
<comment type="caution">
    <text evidence="6">The sequence shown here is derived from an EMBL/GenBank/DDBJ whole genome shotgun (WGS) entry which is preliminary data.</text>
</comment>
<keyword evidence="7" id="KW-1185">Reference proteome</keyword>
<feature type="domain" description="Ion transport" evidence="5">
    <location>
        <begin position="9"/>
        <end position="98"/>
    </location>
</feature>
<keyword evidence="6" id="KW-0406">Ion transport</keyword>
<evidence type="ECO:0000259" key="5">
    <source>
        <dbReference type="Pfam" id="PF00520"/>
    </source>
</evidence>
<evidence type="ECO:0000313" key="7">
    <source>
        <dbReference type="Proteomes" id="UP000887013"/>
    </source>
</evidence>
<proteinExistence type="predicted"/>
<protein>
    <submittedName>
        <fullName evidence="6">Sodium channel protein 60E</fullName>
    </submittedName>
</protein>
<keyword evidence="6" id="KW-0407">Ion channel</keyword>
<dbReference type="GO" id="GO:0001518">
    <property type="term" value="C:voltage-gated sodium channel complex"/>
    <property type="evidence" value="ECO:0007669"/>
    <property type="project" value="TreeGrafter"/>
</dbReference>
<organism evidence="6 7">
    <name type="scientific">Nephila pilipes</name>
    <name type="common">Giant wood spider</name>
    <name type="synonym">Nephila maculata</name>
    <dbReference type="NCBI Taxonomy" id="299642"/>
    <lineage>
        <taxon>Eukaryota</taxon>
        <taxon>Metazoa</taxon>
        <taxon>Ecdysozoa</taxon>
        <taxon>Arthropoda</taxon>
        <taxon>Chelicerata</taxon>
        <taxon>Arachnida</taxon>
        <taxon>Araneae</taxon>
        <taxon>Araneomorphae</taxon>
        <taxon>Entelegynae</taxon>
        <taxon>Araneoidea</taxon>
        <taxon>Nephilidae</taxon>
        <taxon>Nephila</taxon>
    </lineage>
</organism>
<dbReference type="InterPro" id="IPR043203">
    <property type="entry name" value="VGCC_Ca_Na"/>
</dbReference>
<dbReference type="Gene3D" id="1.10.287.70">
    <property type="match status" value="1"/>
</dbReference>
<dbReference type="PANTHER" id="PTHR10037">
    <property type="entry name" value="VOLTAGE-GATED CATION CHANNEL CALCIUM AND SODIUM"/>
    <property type="match status" value="1"/>
</dbReference>
<evidence type="ECO:0000256" key="3">
    <source>
        <dbReference type="ARBA" id="ARBA00022989"/>
    </source>
</evidence>
<accession>A0A8X6Q2V9</accession>
<evidence type="ECO:0000256" key="1">
    <source>
        <dbReference type="ARBA" id="ARBA00004141"/>
    </source>
</evidence>
<keyword evidence="4" id="KW-0472">Membrane</keyword>
<dbReference type="PANTHER" id="PTHR10037:SF62">
    <property type="entry name" value="SODIUM CHANNEL PROTEIN 60E"/>
    <property type="match status" value="1"/>
</dbReference>
<evidence type="ECO:0000313" key="6">
    <source>
        <dbReference type="EMBL" id="GFU03648.1"/>
    </source>
</evidence>
<sequence length="246" mass="28585">MSLFGNVKHSGLIGEFVNFKTVISSAFLLFRLTTAEEWQMLYSDLSKRPPDCRIEEEFNDCGNQGMATIYILTFIFLTNHILSNIFTAIILDNYKQAVAEDKYIFKEDNLKSFYKDWKRFDPMAIQFIPYEDLSTFLNELNTELRIAKPNQIALSFMELPVTAGNKVHCLDVLKGIMKVKFGTAEDTPLFKILCNQMQLKYEKMFPNLKGSRFVHTTMNLKRMDRAARIIQARVKQLRKSKSFISK</sequence>
<dbReference type="Proteomes" id="UP000887013">
    <property type="component" value="Unassembled WGS sequence"/>
</dbReference>
<keyword evidence="6" id="KW-0813">Transport</keyword>
<gene>
    <name evidence="6" type="primary">NaCP60E</name>
    <name evidence="6" type="ORF">NPIL_78421</name>
</gene>
<evidence type="ECO:0000256" key="4">
    <source>
        <dbReference type="ARBA" id="ARBA00023136"/>
    </source>
</evidence>
<name>A0A8X6Q2V9_NEPPI</name>
<dbReference type="AlphaFoldDB" id="A0A8X6Q2V9"/>
<dbReference type="Pfam" id="PF00520">
    <property type="entry name" value="Ion_trans"/>
    <property type="match status" value="1"/>
</dbReference>
<dbReference type="OrthoDB" id="6427050at2759"/>
<dbReference type="GO" id="GO:0086010">
    <property type="term" value="P:membrane depolarization during action potential"/>
    <property type="evidence" value="ECO:0007669"/>
    <property type="project" value="TreeGrafter"/>
</dbReference>
<comment type="subcellular location">
    <subcellularLocation>
        <location evidence="1">Membrane</location>
        <topology evidence="1">Multi-pass membrane protein</topology>
    </subcellularLocation>
</comment>
<keyword evidence="2" id="KW-0812">Transmembrane</keyword>
<keyword evidence="3" id="KW-1133">Transmembrane helix</keyword>
<reference evidence="6" key="1">
    <citation type="submission" date="2020-08" db="EMBL/GenBank/DDBJ databases">
        <title>Multicomponent nature underlies the extraordinary mechanical properties of spider dragline silk.</title>
        <authorList>
            <person name="Kono N."/>
            <person name="Nakamura H."/>
            <person name="Mori M."/>
            <person name="Yoshida Y."/>
            <person name="Ohtoshi R."/>
            <person name="Malay A.D."/>
            <person name="Moran D.A.P."/>
            <person name="Tomita M."/>
            <person name="Numata K."/>
            <person name="Arakawa K."/>
        </authorList>
    </citation>
    <scope>NUCLEOTIDE SEQUENCE</scope>
</reference>
<evidence type="ECO:0000256" key="2">
    <source>
        <dbReference type="ARBA" id="ARBA00022692"/>
    </source>
</evidence>
<dbReference type="GO" id="GO:0019228">
    <property type="term" value="P:neuronal action potential"/>
    <property type="evidence" value="ECO:0007669"/>
    <property type="project" value="TreeGrafter"/>
</dbReference>